<sequence length="97" mass="10152">MKLDTEKARQSGREVLAAKDELSGDGTPDSLRAAAEGVKGLALQDALAACAEGYEGFKTRFGNELDYIGHTVIAAAEIIDMTDEAAQASIARLDIPG</sequence>
<protein>
    <submittedName>
        <fullName evidence="2">Uncharacterized protein</fullName>
    </submittedName>
</protein>
<dbReference type="AlphaFoldDB" id="E5XTC1"/>
<comment type="caution">
    <text evidence="2">The sequence shown here is derived from an EMBL/GenBank/DDBJ whole genome shotgun (WGS) entry which is preliminary data.</text>
</comment>
<dbReference type="HOGENOM" id="CLU_2345052_0_0_11"/>
<reference evidence="2 3" key="1">
    <citation type="journal article" date="2011" name="Stand. Genomic Sci.">
        <title>High quality draft genome sequence of Segniliparus rugosus CDC 945(T)= (ATCC BAA-974(T)).</title>
        <authorList>
            <person name="Earl A.M."/>
            <person name="Desjardins C.A."/>
            <person name="Fitzgerald M.G."/>
            <person name="Arachchi H.M."/>
            <person name="Zeng Q."/>
            <person name="Mehta T."/>
            <person name="Griggs A."/>
            <person name="Birren B.W."/>
            <person name="Toney N.C."/>
            <person name="Carr J."/>
            <person name="Posey J."/>
            <person name="Butler W.R."/>
        </authorList>
    </citation>
    <scope>NUCLEOTIDE SEQUENCE [LARGE SCALE GENOMIC DNA]</scope>
    <source>
        <strain evidence="3">ATCC BAA-974 / DSM 45345 / CCUG 50838 / CIP 108380 / JCM 13579 / CDC 945</strain>
    </source>
</reference>
<dbReference type="STRING" id="679197.HMPREF9336_02743"/>
<proteinExistence type="predicted"/>
<feature type="compositionally biased region" description="Basic and acidic residues" evidence="1">
    <location>
        <begin position="1"/>
        <end position="22"/>
    </location>
</feature>
<evidence type="ECO:0000256" key="1">
    <source>
        <dbReference type="SAM" id="MobiDB-lite"/>
    </source>
</evidence>
<dbReference type="RefSeq" id="WP_007471297.1">
    <property type="nucleotide sequence ID" value="NZ_KI391953.1"/>
</dbReference>
<evidence type="ECO:0000313" key="2">
    <source>
        <dbReference type="EMBL" id="EFV12383.1"/>
    </source>
</evidence>
<feature type="region of interest" description="Disordered" evidence="1">
    <location>
        <begin position="1"/>
        <end position="30"/>
    </location>
</feature>
<gene>
    <name evidence="2" type="ORF">HMPREF9336_02743</name>
</gene>
<dbReference type="EMBL" id="ACZI02000002">
    <property type="protein sequence ID" value="EFV12383.1"/>
    <property type="molecule type" value="Genomic_DNA"/>
</dbReference>
<accession>E5XTC1</accession>
<name>E5XTC1_SEGRC</name>
<keyword evidence="3" id="KW-1185">Reference proteome</keyword>
<evidence type="ECO:0000313" key="3">
    <source>
        <dbReference type="Proteomes" id="UP000004816"/>
    </source>
</evidence>
<organism evidence="2 3">
    <name type="scientific">Segniliparus rugosus (strain ATCC BAA-974 / DSM 45345 / CCUG 50838 / CIP 108380 / JCM 13579 / CDC 945)</name>
    <dbReference type="NCBI Taxonomy" id="679197"/>
    <lineage>
        <taxon>Bacteria</taxon>
        <taxon>Bacillati</taxon>
        <taxon>Actinomycetota</taxon>
        <taxon>Actinomycetes</taxon>
        <taxon>Mycobacteriales</taxon>
        <taxon>Segniliparaceae</taxon>
        <taxon>Segniliparus</taxon>
    </lineage>
</organism>
<dbReference type="Proteomes" id="UP000004816">
    <property type="component" value="Unassembled WGS sequence"/>
</dbReference>